<dbReference type="Pfam" id="PF00535">
    <property type="entry name" value="Glycos_transf_2"/>
    <property type="match status" value="1"/>
</dbReference>
<feature type="domain" description="Glycosyltransferase 2-like" evidence="4">
    <location>
        <begin position="9"/>
        <end position="160"/>
    </location>
</feature>
<evidence type="ECO:0000256" key="1">
    <source>
        <dbReference type="ARBA" id="ARBA00006739"/>
    </source>
</evidence>
<keyword evidence="2" id="KW-0328">Glycosyltransferase</keyword>
<organism evidence="5 6">
    <name type="scientific">Candidatus Lokiarchaeum ossiferum</name>
    <dbReference type="NCBI Taxonomy" id="2951803"/>
    <lineage>
        <taxon>Archaea</taxon>
        <taxon>Promethearchaeati</taxon>
        <taxon>Promethearchaeota</taxon>
        <taxon>Promethearchaeia</taxon>
        <taxon>Promethearchaeales</taxon>
        <taxon>Promethearchaeaceae</taxon>
        <taxon>Candidatus Lokiarchaeum</taxon>
    </lineage>
</organism>
<proteinExistence type="inferred from homology"/>
<name>A0ABY6HXG1_9ARCH</name>
<protein>
    <recommendedName>
        <fullName evidence="4">Glycosyltransferase 2-like domain-containing protein</fullName>
    </recommendedName>
</protein>
<keyword evidence="3" id="KW-0808">Transferase</keyword>
<comment type="similarity">
    <text evidence="1">Belongs to the glycosyltransferase 2 family.</text>
</comment>
<evidence type="ECO:0000259" key="4">
    <source>
        <dbReference type="Pfam" id="PF00535"/>
    </source>
</evidence>
<dbReference type="EMBL" id="CP104013">
    <property type="protein sequence ID" value="UYP48063.1"/>
    <property type="molecule type" value="Genomic_DNA"/>
</dbReference>
<dbReference type="Proteomes" id="UP001208689">
    <property type="component" value="Chromosome"/>
</dbReference>
<accession>A0ABY6HXG1</accession>
<evidence type="ECO:0000256" key="2">
    <source>
        <dbReference type="ARBA" id="ARBA00022676"/>
    </source>
</evidence>
<evidence type="ECO:0000313" key="6">
    <source>
        <dbReference type="Proteomes" id="UP001208689"/>
    </source>
</evidence>
<gene>
    <name evidence="5" type="ORF">NEF87_004348</name>
</gene>
<dbReference type="CDD" id="cd04186">
    <property type="entry name" value="GT_2_like_c"/>
    <property type="match status" value="1"/>
</dbReference>
<evidence type="ECO:0000256" key="3">
    <source>
        <dbReference type="ARBA" id="ARBA00022679"/>
    </source>
</evidence>
<evidence type="ECO:0000313" key="5">
    <source>
        <dbReference type="EMBL" id="UYP48063.1"/>
    </source>
</evidence>
<keyword evidence="6" id="KW-1185">Reference proteome</keyword>
<dbReference type="PANTHER" id="PTHR43179:SF12">
    <property type="entry name" value="GALACTOFURANOSYLTRANSFERASE GLFT2"/>
    <property type="match status" value="1"/>
</dbReference>
<dbReference type="PANTHER" id="PTHR43179">
    <property type="entry name" value="RHAMNOSYLTRANSFERASE WBBL"/>
    <property type="match status" value="1"/>
</dbReference>
<dbReference type="InterPro" id="IPR029044">
    <property type="entry name" value="Nucleotide-diphossugar_trans"/>
</dbReference>
<dbReference type="InterPro" id="IPR001173">
    <property type="entry name" value="Glyco_trans_2-like"/>
</dbReference>
<sequence>MATEKFSITIIFVNYKTSKLIDACLKSLTSQSFLNFNIVIVDNSPNNFDILELESLKIKFKDIFEISIFKPKFNLGFAGGNNYAIRRVKTKYTFLLNCDTEIDDPDCLSKIYEYMEAHKNVAMLSPKMKIFSNPNIIWYAGAKINPSNFYLSYHIGENRKDSGQFDKTIDTDYSVGAALFFRTEITNKIGFLDEIFFMYWEETDWNLTAKQNGYIIKYFPKTTVLHKVRINSVNNKENERVNLFQLYLYTRNMIILHFKHYSLLKILIFLPRQLIKKTLIQLRVAMKNSEYKIILTQIRAIYNGIYIGFNRKMYRSCRKKMVEEYKFLNTIPKISRSLQ</sequence>
<dbReference type="SUPFAM" id="SSF53448">
    <property type="entry name" value="Nucleotide-diphospho-sugar transferases"/>
    <property type="match status" value="1"/>
</dbReference>
<reference evidence="5" key="1">
    <citation type="submission" date="2022-09" db="EMBL/GenBank/DDBJ databases">
        <title>Actin cytoskeleton and complex cell architecture in an #Asgard archaeon.</title>
        <authorList>
            <person name="Ponce Toledo R.I."/>
            <person name="Schleper C."/>
            <person name="Rodrigues Oliveira T."/>
            <person name="Wollweber F."/>
            <person name="Xu J."/>
            <person name="Rittmann S."/>
            <person name="Klingl A."/>
            <person name="Pilhofer M."/>
        </authorList>
    </citation>
    <scope>NUCLEOTIDE SEQUENCE</scope>
    <source>
        <strain evidence="5">B-35</strain>
    </source>
</reference>
<dbReference type="Gene3D" id="3.90.550.10">
    <property type="entry name" value="Spore Coat Polysaccharide Biosynthesis Protein SpsA, Chain A"/>
    <property type="match status" value="1"/>
</dbReference>